<dbReference type="Proteomes" id="UP001172681">
    <property type="component" value="Unassembled WGS sequence"/>
</dbReference>
<dbReference type="Pfam" id="PF12697">
    <property type="entry name" value="Abhydrolase_6"/>
    <property type="match status" value="1"/>
</dbReference>
<protein>
    <recommendedName>
        <fullName evidence="2">AB hydrolase-1 domain-containing protein</fullName>
    </recommendedName>
</protein>
<dbReference type="InterPro" id="IPR029058">
    <property type="entry name" value="AB_hydrolase_fold"/>
</dbReference>
<organism evidence="3 4">
    <name type="scientific">Knufia peltigerae</name>
    <dbReference type="NCBI Taxonomy" id="1002370"/>
    <lineage>
        <taxon>Eukaryota</taxon>
        <taxon>Fungi</taxon>
        <taxon>Dikarya</taxon>
        <taxon>Ascomycota</taxon>
        <taxon>Pezizomycotina</taxon>
        <taxon>Eurotiomycetes</taxon>
        <taxon>Chaetothyriomycetidae</taxon>
        <taxon>Chaetothyriales</taxon>
        <taxon>Trichomeriaceae</taxon>
        <taxon>Knufia</taxon>
    </lineage>
</organism>
<sequence length="402" mass="43176">MHLSLLLMLALPYLDKTSCSPLLERAPDLDTSGFQLPTISNSLGGSAICVSGLVALNVSTNVNTELDLPMDVSQTQAVDLVLGLNTANSTLATSVSKNSPDVVDQTFNIGAQLCYPVSQQNQTTIQFLTHGIAFSKTYWDFALPNNSYIETAAKAGRATFSYDRLGIGNSSHPDPVQVVQSGIQVVIAEQLVRLLRQGRLAHRKFSHVIGVGHSYGSLITTSVAASSPATFDAVVATGFSTNRTGGNQFTSALNLQPANLFAPRRFQNLPSSYLVPSTKYGIQYSFFRAPNFEQSVLNKSFDTVETTTLGETFTRSAFATKAANFAGPVLIANGGRDLDFCDGDCSYPNDISAATLKTFFPNANNRSSTSYNLPDSGHGMNLAMNAPLAFDKIQEFISSLEF</sequence>
<dbReference type="SUPFAM" id="SSF53474">
    <property type="entry name" value="alpha/beta-Hydrolases"/>
    <property type="match status" value="1"/>
</dbReference>
<evidence type="ECO:0000259" key="2">
    <source>
        <dbReference type="Pfam" id="PF12697"/>
    </source>
</evidence>
<keyword evidence="4" id="KW-1185">Reference proteome</keyword>
<evidence type="ECO:0000313" key="3">
    <source>
        <dbReference type="EMBL" id="KAJ9641187.1"/>
    </source>
</evidence>
<reference evidence="3" key="1">
    <citation type="submission" date="2022-10" db="EMBL/GenBank/DDBJ databases">
        <title>Culturing micro-colonial fungi from biological soil crusts in the Mojave desert and describing Neophaeococcomyces mojavensis, and introducing the new genera and species Taxawa tesnikishii.</title>
        <authorList>
            <person name="Kurbessoian T."/>
            <person name="Stajich J.E."/>
        </authorList>
    </citation>
    <scope>NUCLEOTIDE SEQUENCE</scope>
    <source>
        <strain evidence="3">TK_35</strain>
    </source>
</reference>
<evidence type="ECO:0000256" key="1">
    <source>
        <dbReference type="SAM" id="SignalP"/>
    </source>
</evidence>
<name>A0AA39D011_9EURO</name>
<feature type="chain" id="PRO_5041399366" description="AB hydrolase-1 domain-containing protein" evidence="1">
    <location>
        <begin position="20"/>
        <end position="402"/>
    </location>
</feature>
<comment type="caution">
    <text evidence="3">The sequence shown here is derived from an EMBL/GenBank/DDBJ whole genome shotgun (WGS) entry which is preliminary data.</text>
</comment>
<dbReference type="AlphaFoldDB" id="A0AA39D011"/>
<evidence type="ECO:0000313" key="4">
    <source>
        <dbReference type="Proteomes" id="UP001172681"/>
    </source>
</evidence>
<accession>A0AA39D011</accession>
<dbReference type="Gene3D" id="3.40.50.1820">
    <property type="entry name" value="alpha/beta hydrolase"/>
    <property type="match status" value="1"/>
</dbReference>
<keyword evidence="1" id="KW-0732">Signal</keyword>
<gene>
    <name evidence="3" type="ORF">H2204_002865</name>
</gene>
<dbReference type="InterPro" id="IPR000073">
    <property type="entry name" value="AB_hydrolase_1"/>
</dbReference>
<proteinExistence type="predicted"/>
<dbReference type="EMBL" id="JAPDRN010000012">
    <property type="protein sequence ID" value="KAJ9641187.1"/>
    <property type="molecule type" value="Genomic_DNA"/>
</dbReference>
<feature type="signal peptide" evidence="1">
    <location>
        <begin position="1"/>
        <end position="19"/>
    </location>
</feature>
<feature type="domain" description="AB hydrolase-1" evidence="2">
    <location>
        <begin position="128"/>
        <end position="382"/>
    </location>
</feature>